<sequence length="204" mass="22224">MTKDIHASNEASGEMTDSDRLSGLLRMLDQRHHGNDISIDDILKTFASRGFGPMLVVPALLALICPIPGIPTACGLFMALVAIQQLFGRDYPWLPRRLRRVSIGEQRFHNAVERIAPRTDSVERLLKPRLTFVDSGLARRVIALLVVLLSLSMAPLELLPFAAALPAGMLLLIALGMIARDGLVILIGVVVATMGVGWLLTMLL</sequence>
<evidence type="ECO:0000256" key="1">
    <source>
        <dbReference type="SAM" id="Phobius"/>
    </source>
</evidence>
<proteinExistence type="predicted"/>
<dbReference type="Proteomes" id="UP001589814">
    <property type="component" value="Unassembled WGS sequence"/>
</dbReference>
<dbReference type="RefSeq" id="WP_245558712.1">
    <property type="nucleotide sequence ID" value="NZ_JBHLVX010000056.1"/>
</dbReference>
<feature type="transmembrane region" description="Helical" evidence="1">
    <location>
        <begin position="183"/>
        <end position="203"/>
    </location>
</feature>
<dbReference type="Pfam" id="PF06055">
    <property type="entry name" value="ExoD"/>
    <property type="match status" value="1"/>
</dbReference>
<dbReference type="EMBL" id="JBHLVX010000056">
    <property type="protein sequence ID" value="MFC0269286.1"/>
    <property type="molecule type" value="Genomic_DNA"/>
</dbReference>
<dbReference type="PIRSF" id="PIRSF033239">
    <property type="entry name" value="ExoD"/>
    <property type="match status" value="1"/>
</dbReference>
<dbReference type="InterPro" id="IPR010331">
    <property type="entry name" value="ExoD"/>
</dbReference>
<evidence type="ECO:0000313" key="2">
    <source>
        <dbReference type="EMBL" id="MFC0269286.1"/>
    </source>
</evidence>
<dbReference type="PANTHER" id="PTHR41795:SF1">
    <property type="entry name" value="EXOPOLYSACCHARIDE SYNTHESIS PROTEIN"/>
    <property type="match status" value="1"/>
</dbReference>
<accession>A0ABV6G790</accession>
<reference evidence="2 3" key="1">
    <citation type="submission" date="2024-09" db="EMBL/GenBank/DDBJ databases">
        <authorList>
            <person name="Sun Q."/>
            <person name="Mori K."/>
        </authorList>
    </citation>
    <scope>NUCLEOTIDE SEQUENCE [LARGE SCALE GENOMIC DNA]</scope>
    <source>
        <strain evidence="2 3">CCM 7415</strain>
    </source>
</reference>
<feature type="transmembrane region" description="Helical" evidence="1">
    <location>
        <begin position="137"/>
        <end position="154"/>
    </location>
</feature>
<feature type="transmembrane region" description="Helical" evidence="1">
    <location>
        <begin position="55"/>
        <end position="83"/>
    </location>
</feature>
<keyword evidence="3" id="KW-1185">Reference proteome</keyword>
<name>A0ABV6G790_9GAMM</name>
<keyword evidence="1" id="KW-0812">Transmembrane</keyword>
<gene>
    <name evidence="2" type="ORF">ACFFHW_15050</name>
</gene>
<comment type="caution">
    <text evidence="2">The sequence shown here is derived from an EMBL/GenBank/DDBJ whole genome shotgun (WGS) entry which is preliminary data.</text>
</comment>
<organism evidence="2 3">
    <name type="scientific">Kushneria aurantia</name>
    <dbReference type="NCBI Taxonomy" id="504092"/>
    <lineage>
        <taxon>Bacteria</taxon>
        <taxon>Pseudomonadati</taxon>
        <taxon>Pseudomonadota</taxon>
        <taxon>Gammaproteobacteria</taxon>
        <taxon>Oceanospirillales</taxon>
        <taxon>Halomonadaceae</taxon>
        <taxon>Kushneria</taxon>
    </lineage>
</organism>
<keyword evidence="1" id="KW-1133">Transmembrane helix</keyword>
<evidence type="ECO:0000313" key="3">
    <source>
        <dbReference type="Proteomes" id="UP001589814"/>
    </source>
</evidence>
<protein>
    <submittedName>
        <fullName evidence="2">Exopolysaccharide biosynthesis protein</fullName>
    </submittedName>
</protein>
<keyword evidence="1" id="KW-0472">Membrane</keyword>
<dbReference type="PANTHER" id="PTHR41795">
    <property type="entry name" value="EXOPOLYSACCHARIDE SYNTHESIS PROTEIN"/>
    <property type="match status" value="1"/>
</dbReference>